<evidence type="ECO:0000313" key="3">
    <source>
        <dbReference type="Proteomes" id="UP000238823"/>
    </source>
</evidence>
<dbReference type="PANTHER" id="PTHR36558">
    <property type="entry name" value="GLR1098 PROTEIN"/>
    <property type="match status" value="1"/>
</dbReference>
<organism evidence="2 3">
    <name type="scientific">Enhygromyxa salina</name>
    <dbReference type="NCBI Taxonomy" id="215803"/>
    <lineage>
        <taxon>Bacteria</taxon>
        <taxon>Pseudomonadati</taxon>
        <taxon>Myxococcota</taxon>
        <taxon>Polyangia</taxon>
        <taxon>Nannocystales</taxon>
        <taxon>Nannocystaceae</taxon>
        <taxon>Enhygromyxa</taxon>
    </lineage>
</organism>
<dbReference type="InterPro" id="IPR012296">
    <property type="entry name" value="Nuclease_put_TT1808"/>
</dbReference>
<dbReference type="InterPro" id="IPR008538">
    <property type="entry name" value="Uma2"/>
</dbReference>
<gene>
    <name evidence="2" type="ORF">ENSA7_52120</name>
</gene>
<dbReference type="Pfam" id="PF05685">
    <property type="entry name" value="Uma2"/>
    <property type="match status" value="1"/>
</dbReference>
<dbReference type="InterPro" id="IPR011335">
    <property type="entry name" value="Restrct_endonuc-II-like"/>
</dbReference>
<dbReference type="OrthoDB" id="5503005at2"/>
<sequence>MTGAASQVRVSYAEYLRQEQLELHKHQWIDGEVYAMVGGTPEHARIQARLIRLIGNAVEGGQCQVFTSDLRIRSRATNIATYADITVVCGPLQRDPEDRDAATNPKLVIEVLSPTTERFDRGDKALHYRRIASVSEYVLVAQDAARIEVFRRSEDGSWRFLEAGPGESVRFESIGCTIAVDDVYAG</sequence>
<comment type="caution">
    <text evidence="2">The sequence shown here is derived from an EMBL/GenBank/DDBJ whole genome shotgun (WGS) entry which is preliminary data.</text>
</comment>
<name>A0A2S9YFV0_9BACT</name>
<dbReference type="Proteomes" id="UP000238823">
    <property type="component" value="Unassembled WGS sequence"/>
</dbReference>
<dbReference type="AlphaFoldDB" id="A0A2S9YFV0"/>
<evidence type="ECO:0000259" key="1">
    <source>
        <dbReference type="Pfam" id="PF05685"/>
    </source>
</evidence>
<reference evidence="2 3" key="1">
    <citation type="submission" date="2018-03" db="EMBL/GenBank/DDBJ databases">
        <title>Draft Genome Sequences of the Obligatory Marine Myxobacteria Enhygromyxa salina SWB007.</title>
        <authorList>
            <person name="Poehlein A."/>
            <person name="Moghaddam J.A."/>
            <person name="Harms H."/>
            <person name="Alanjari M."/>
            <person name="Koenig G.M."/>
            <person name="Daniel R."/>
            <person name="Schaeberle T.F."/>
        </authorList>
    </citation>
    <scope>NUCLEOTIDE SEQUENCE [LARGE SCALE GENOMIC DNA]</scope>
    <source>
        <strain evidence="2 3">SWB007</strain>
    </source>
</reference>
<dbReference type="CDD" id="cd06260">
    <property type="entry name" value="DUF820-like"/>
    <property type="match status" value="1"/>
</dbReference>
<dbReference type="EMBL" id="PVNL01000106">
    <property type="protein sequence ID" value="PRQ03921.1"/>
    <property type="molecule type" value="Genomic_DNA"/>
</dbReference>
<protein>
    <recommendedName>
        <fullName evidence="1">Putative restriction endonuclease domain-containing protein</fullName>
    </recommendedName>
</protein>
<dbReference type="Gene3D" id="3.90.1570.10">
    <property type="entry name" value="tt1808, chain A"/>
    <property type="match status" value="1"/>
</dbReference>
<evidence type="ECO:0000313" key="2">
    <source>
        <dbReference type="EMBL" id="PRQ03921.1"/>
    </source>
</evidence>
<feature type="domain" description="Putative restriction endonuclease" evidence="1">
    <location>
        <begin position="13"/>
        <end position="171"/>
    </location>
</feature>
<accession>A0A2S9YFV0</accession>
<proteinExistence type="predicted"/>
<dbReference type="PANTHER" id="PTHR36558:SF1">
    <property type="entry name" value="RESTRICTION ENDONUCLEASE DOMAIN-CONTAINING PROTEIN-RELATED"/>
    <property type="match status" value="1"/>
</dbReference>
<dbReference type="RefSeq" id="WP_106092104.1">
    <property type="nucleotide sequence ID" value="NZ_PVNL01000106.1"/>
</dbReference>
<dbReference type="SUPFAM" id="SSF52980">
    <property type="entry name" value="Restriction endonuclease-like"/>
    <property type="match status" value="1"/>
</dbReference>